<feature type="region of interest" description="Disordered" evidence="1">
    <location>
        <begin position="311"/>
        <end position="344"/>
    </location>
</feature>
<reference evidence="2" key="1">
    <citation type="submission" date="2021-02" db="EMBL/GenBank/DDBJ databases">
        <authorList>
            <person name="Dougan E. K."/>
            <person name="Rhodes N."/>
            <person name="Thang M."/>
            <person name="Chan C."/>
        </authorList>
    </citation>
    <scope>NUCLEOTIDE SEQUENCE</scope>
</reference>
<feature type="compositionally biased region" description="Low complexity" evidence="1">
    <location>
        <begin position="101"/>
        <end position="118"/>
    </location>
</feature>
<feature type="compositionally biased region" description="Low complexity" evidence="1">
    <location>
        <begin position="311"/>
        <end position="325"/>
    </location>
</feature>
<sequence length="379" mass="39161">MATAMPTINAGASQLLNVKELMAAQQGGLGFITAVAEQLIAVTKQLEEFQRRFSQLEQQQKEVRLPLVDERSLEKALEKRLAALEEAHEHQAHRLSSLEESPAATPKAQAATTTSAKPSDSRSSDLLDIFSSPAFGTPKPQEFLAKEPPHQDLEQVCSPLGPSSAQHFLGADPLAESDPWAGAVHPTKTGPGLAEKTKASEVLLVEAKVAMEAKAAAAAKASEALLVEAKTAEEAKTPSLVHKPMPARLPPSIADAALTGPPAKPTPPKAPASSMPLAQPVGAPKPLASSGPPKPKFAVPSAAMLARLQEAAAAKAKSAASDAGSAAGGSVNGTRDEADGAFPKAPPACVLEELAKAKATGPVLLKKAAPQALKTQQRD</sequence>
<feature type="region of interest" description="Disordered" evidence="1">
    <location>
        <begin position="233"/>
        <end position="297"/>
    </location>
</feature>
<protein>
    <submittedName>
        <fullName evidence="2">Uncharacterized protein</fullName>
    </submittedName>
</protein>
<proteinExistence type="predicted"/>
<accession>A0A813G215</accession>
<name>A0A813G215_POLGL</name>
<dbReference type="EMBL" id="CAJNNV010026515">
    <property type="protein sequence ID" value="CAE8618399.1"/>
    <property type="molecule type" value="Genomic_DNA"/>
</dbReference>
<comment type="caution">
    <text evidence="2">The sequence shown here is derived from an EMBL/GenBank/DDBJ whole genome shotgun (WGS) entry which is preliminary data.</text>
</comment>
<organism evidence="2 3">
    <name type="scientific">Polarella glacialis</name>
    <name type="common">Dinoflagellate</name>
    <dbReference type="NCBI Taxonomy" id="89957"/>
    <lineage>
        <taxon>Eukaryota</taxon>
        <taxon>Sar</taxon>
        <taxon>Alveolata</taxon>
        <taxon>Dinophyceae</taxon>
        <taxon>Suessiales</taxon>
        <taxon>Suessiaceae</taxon>
        <taxon>Polarella</taxon>
    </lineage>
</organism>
<feature type="region of interest" description="Disordered" evidence="1">
    <location>
        <begin position="87"/>
        <end position="131"/>
    </location>
</feature>
<evidence type="ECO:0000256" key="1">
    <source>
        <dbReference type="SAM" id="MobiDB-lite"/>
    </source>
</evidence>
<evidence type="ECO:0000313" key="3">
    <source>
        <dbReference type="Proteomes" id="UP000654075"/>
    </source>
</evidence>
<feature type="region of interest" description="Disordered" evidence="1">
    <location>
        <begin position="360"/>
        <end position="379"/>
    </location>
</feature>
<keyword evidence="3" id="KW-1185">Reference proteome</keyword>
<dbReference type="Proteomes" id="UP000654075">
    <property type="component" value="Unassembled WGS sequence"/>
</dbReference>
<gene>
    <name evidence="2" type="ORF">PGLA1383_LOCUS36021</name>
</gene>
<evidence type="ECO:0000313" key="2">
    <source>
        <dbReference type="EMBL" id="CAE8618399.1"/>
    </source>
</evidence>
<dbReference type="AlphaFoldDB" id="A0A813G215"/>